<dbReference type="EMBL" id="ACKP02000012">
    <property type="protein sequence ID" value="EEX77869.1"/>
    <property type="molecule type" value="Genomic_DNA"/>
</dbReference>
<proteinExistence type="predicted"/>
<gene>
    <name evidence="1" type="ORF">SELSPUOL_00603</name>
</gene>
<name>C9LT23_SELS3</name>
<sequence length="54" mass="6213">MAGRYGGSCRTYTCAASFFRVVFLIVRKWNRELFACVECGMLSDCTDLCYNKKK</sequence>
<reference evidence="1 2" key="1">
    <citation type="submission" date="2009-09" db="EMBL/GenBank/DDBJ databases">
        <authorList>
            <person name="Weinstock G."/>
            <person name="Sodergren E."/>
            <person name="Clifton S."/>
            <person name="Fulton L."/>
            <person name="Fulton B."/>
            <person name="Courtney L."/>
            <person name="Fronick C."/>
            <person name="Harrison M."/>
            <person name="Strong C."/>
            <person name="Farmer C."/>
            <person name="Delahaunty K."/>
            <person name="Markovic C."/>
            <person name="Hall O."/>
            <person name="Minx P."/>
            <person name="Tomlinson C."/>
            <person name="Mitreva M."/>
            <person name="Nelson J."/>
            <person name="Hou S."/>
            <person name="Wollam A."/>
            <person name="Pepin K.H."/>
            <person name="Johnson M."/>
            <person name="Bhonagiri V."/>
            <person name="Nash W.E."/>
            <person name="Warren W."/>
            <person name="Chinwalla A."/>
            <person name="Mardis E.R."/>
            <person name="Wilson R.K."/>
        </authorList>
    </citation>
    <scope>NUCLEOTIDE SEQUENCE [LARGE SCALE GENOMIC DNA]</scope>
    <source>
        <strain evidence="2">ATCC 35185 / DSM 20758 / VPI D19B-28</strain>
    </source>
</reference>
<accession>C9LT23</accession>
<protein>
    <submittedName>
        <fullName evidence="1">Uncharacterized protein</fullName>
    </submittedName>
</protein>
<dbReference type="AlphaFoldDB" id="C9LT23"/>
<evidence type="ECO:0000313" key="2">
    <source>
        <dbReference type="Proteomes" id="UP000003505"/>
    </source>
</evidence>
<comment type="caution">
    <text evidence="1">The sequence shown here is derived from an EMBL/GenBank/DDBJ whole genome shotgun (WGS) entry which is preliminary data.</text>
</comment>
<dbReference type="Proteomes" id="UP000003505">
    <property type="component" value="Unassembled WGS sequence"/>
</dbReference>
<organism evidence="1 2">
    <name type="scientific">Selenomonas sputigena (strain ATCC 35185 / DSM 20758 / CCUG 44933 / VPI D19B-28)</name>
    <dbReference type="NCBI Taxonomy" id="546271"/>
    <lineage>
        <taxon>Bacteria</taxon>
        <taxon>Bacillati</taxon>
        <taxon>Bacillota</taxon>
        <taxon>Negativicutes</taxon>
        <taxon>Selenomonadales</taxon>
        <taxon>Selenomonadaceae</taxon>
        <taxon>Selenomonas</taxon>
    </lineage>
</organism>
<evidence type="ECO:0000313" key="1">
    <source>
        <dbReference type="EMBL" id="EEX77869.1"/>
    </source>
</evidence>